<dbReference type="RefSeq" id="WP_135262254.1">
    <property type="nucleotide sequence ID" value="NZ_SMLM01000001.1"/>
</dbReference>
<dbReference type="OrthoDB" id="282960at2"/>
<dbReference type="AlphaFoldDB" id="A0A4Z0C3B8"/>
<dbReference type="Proteomes" id="UP000298180">
    <property type="component" value="Unassembled WGS sequence"/>
</dbReference>
<keyword evidence="2" id="KW-1185">Reference proteome</keyword>
<name>A0A4Z0C3B8_9BURK</name>
<dbReference type="InterPro" id="IPR018715">
    <property type="entry name" value="DUF2239"/>
</dbReference>
<sequence>MDTAHAYTAFLGARRLASGSLEEVAAAAARASSRTEAALLVFSDATGSQVDLDLRGSEEEVRERHRPLPAAPVAAAKTTPRGRGRPRLGVVAREVTLLPQQWEWLAAQPGGASVALRKLVHQAQRAGTPRDRMRQAQERSYKVMAALAGDRPGFEEASRALFAGDMPALRSRVERWPRDIREHVLQLADPEYHAQSRSAG</sequence>
<organism evidence="1 2">
    <name type="scientific">Ramlibacter henchirensis</name>
    <dbReference type="NCBI Taxonomy" id="204072"/>
    <lineage>
        <taxon>Bacteria</taxon>
        <taxon>Pseudomonadati</taxon>
        <taxon>Pseudomonadota</taxon>
        <taxon>Betaproteobacteria</taxon>
        <taxon>Burkholderiales</taxon>
        <taxon>Comamonadaceae</taxon>
        <taxon>Ramlibacter</taxon>
    </lineage>
</organism>
<reference evidence="1 2" key="1">
    <citation type="submission" date="2019-03" db="EMBL/GenBank/DDBJ databases">
        <title>Ramlibacter henchirensis DSM 14656, whole genome shotgun sequence.</title>
        <authorList>
            <person name="Zhang X."/>
            <person name="Feng G."/>
            <person name="Zhu H."/>
        </authorList>
    </citation>
    <scope>NUCLEOTIDE SEQUENCE [LARGE SCALE GENOMIC DNA]</scope>
    <source>
        <strain evidence="1 2">DSM 14656</strain>
    </source>
</reference>
<proteinExistence type="predicted"/>
<accession>A0A4Z0C3B8</accession>
<gene>
    <name evidence="1" type="ORF">EZ313_05855</name>
</gene>
<evidence type="ECO:0000313" key="1">
    <source>
        <dbReference type="EMBL" id="TFZ06167.1"/>
    </source>
</evidence>
<dbReference type="Pfam" id="PF09998">
    <property type="entry name" value="DUF2239"/>
    <property type="match status" value="1"/>
</dbReference>
<dbReference type="EMBL" id="SMLM01000001">
    <property type="protein sequence ID" value="TFZ06167.1"/>
    <property type="molecule type" value="Genomic_DNA"/>
</dbReference>
<evidence type="ECO:0000313" key="2">
    <source>
        <dbReference type="Proteomes" id="UP000298180"/>
    </source>
</evidence>
<protein>
    <submittedName>
        <fullName evidence="1">DUF2239 family protein</fullName>
    </submittedName>
</protein>
<comment type="caution">
    <text evidence="1">The sequence shown here is derived from an EMBL/GenBank/DDBJ whole genome shotgun (WGS) entry which is preliminary data.</text>
</comment>